<comment type="similarity">
    <text evidence="1">Belongs to the short-chain dehydrogenases/reductases (SDR) family.</text>
</comment>
<keyword evidence="2" id="KW-0560">Oxidoreductase</keyword>
<dbReference type="RefSeq" id="WP_272965387.1">
    <property type="nucleotide sequence ID" value="NZ_CALBIY010000007.1"/>
</dbReference>
<dbReference type="PRINTS" id="PR00081">
    <property type="entry name" value="GDHRDH"/>
</dbReference>
<evidence type="ECO:0000256" key="1">
    <source>
        <dbReference type="ARBA" id="ARBA00006484"/>
    </source>
</evidence>
<dbReference type="SUPFAM" id="SSF51735">
    <property type="entry name" value="NAD(P)-binding Rossmann-fold domains"/>
    <property type="match status" value="1"/>
</dbReference>
<proteinExistence type="inferred from homology"/>
<dbReference type="Gene3D" id="3.40.50.720">
    <property type="entry name" value="NAD(P)-binding Rossmann-like Domain"/>
    <property type="match status" value="1"/>
</dbReference>
<dbReference type="Proteomes" id="UP000263517">
    <property type="component" value="Unassembled WGS sequence"/>
</dbReference>
<accession>A0A350P9B6</accession>
<evidence type="ECO:0000313" key="3">
    <source>
        <dbReference type="EMBL" id="HAW77883.1"/>
    </source>
</evidence>
<dbReference type="EMBL" id="DNAN01000675">
    <property type="protein sequence ID" value="HAW77883.1"/>
    <property type="molecule type" value="Genomic_DNA"/>
</dbReference>
<organism evidence="3 4">
    <name type="scientific">Alteromonas australica</name>
    <dbReference type="NCBI Taxonomy" id="589873"/>
    <lineage>
        <taxon>Bacteria</taxon>
        <taxon>Pseudomonadati</taxon>
        <taxon>Pseudomonadota</taxon>
        <taxon>Gammaproteobacteria</taxon>
        <taxon>Alteromonadales</taxon>
        <taxon>Alteromonadaceae</taxon>
        <taxon>Alteromonas/Salinimonas group</taxon>
        <taxon>Alteromonas</taxon>
    </lineage>
</organism>
<dbReference type="InterPro" id="IPR036291">
    <property type="entry name" value="NAD(P)-bd_dom_sf"/>
</dbReference>
<dbReference type="GO" id="GO:0016491">
    <property type="term" value="F:oxidoreductase activity"/>
    <property type="evidence" value="ECO:0007669"/>
    <property type="project" value="UniProtKB-KW"/>
</dbReference>
<evidence type="ECO:0000313" key="4">
    <source>
        <dbReference type="Proteomes" id="UP000263517"/>
    </source>
</evidence>
<dbReference type="PANTHER" id="PTHR43899:SF13">
    <property type="entry name" value="RH59310P"/>
    <property type="match status" value="1"/>
</dbReference>
<dbReference type="Pfam" id="PF00106">
    <property type="entry name" value="adh_short"/>
    <property type="match status" value="1"/>
</dbReference>
<evidence type="ECO:0000256" key="2">
    <source>
        <dbReference type="ARBA" id="ARBA00023002"/>
    </source>
</evidence>
<comment type="caution">
    <text evidence="3">The sequence shown here is derived from an EMBL/GenBank/DDBJ whole genome shotgun (WGS) entry which is preliminary data.</text>
</comment>
<dbReference type="PIRSF" id="PIRSF000126">
    <property type="entry name" value="11-beta-HSD1"/>
    <property type="match status" value="1"/>
</dbReference>
<name>A0A350P9B6_9ALTE</name>
<dbReference type="InterPro" id="IPR051019">
    <property type="entry name" value="VLCFA-Steroid_DH"/>
</dbReference>
<dbReference type="PANTHER" id="PTHR43899">
    <property type="entry name" value="RH59310P"/>
    <property type="match status" value="1"/>
</dbReference>
<dbReference type="InterPro" id="IPR002347">
    <property type="entry name" value="SDR_fam"/>
</dbReference>
<gene>
    <name evidence="3" type="ORF">DCW74_19375</name>
</gene>
<dbReference type="AlphaFoldDB" id="A0A350P9B6"/>
<reference evidence="3 4" key="1">
    <citation type="journal article" date="2018" name="Nat. Biotechnol.">
        <title>A standardized bacterial taxonomy based on genome phylogeny substantially revises the tree of life.</title>
        <authorList>
            <person name="Parks D.H."/>
            <person name="Chuvochina M."/>
            <person name="Waite D.W."/>
            <person name="Rinke C."/>
            <person name="Skarshewski A."/>
            <person name="Chaumeil P.A."/>
            <person name="Hugenholtz P."/>
        </authorList>
    </citation>
    <scope>NUCLEOTIDE SEQUENCE [LARGE SCALE GENOMIC DNA]</scope>
    <source>
        <strain evidence="3">UBA11978</strain>
    </source>
</reference>
<protein>
    <submittedName>
        <fullName evidence="3">Short-chain dehydrogenase</fullName>
    </submittedName>
</protein>
<sequence>MKNLKKKYGGWALVTGASSGIGKEFVRELASQGFNMALVARSEEALKQMSQEITSKHAVETRIILADFTKEDAVQAVYDAVDDLDIGLLIPAAGVDEMGLFLDKNYSSLQAMMQLNIDAPTQLAHMFGKRMEKREHSGIILVASLFAYQGIPHFATYAATKAYILTLGEALTLEMKKKGIDVLTLSPGLTATPFAAGLKVNPKLLPMIAQNPRSVARIGLRNIGNKMSVVSGFINKFYAWENRLIPRSWPVKLFGFLIGNAARSYEKHKKSAPQSPKAPV</sequence>